<feature type="compositionally biased region" description="Basic residues" evidence="1">
    <location>
        <begin position="150"/>
        <end position="165"/>
    </location>
</feature>
<evidence type="ECO:0000259" key="3">
    <source>
        <dbReference type="SMART" id="SM00717"/>
    </source>
</evidence>
<protein>
    <recommendedName>
        <fullName evidence="3">Myb-like domain-containing protein</fullName>
    </recommendedName>
</protein>
<feature type="compositionally biased region" description="Low complexity" evidence="1">
    <location>
        <begin position="71"/>
        <end position="80"/>
    </location>
</feature>
<keyword evidence="2" id="KW-0732">Signal</keyword>
<dbReference type="InterPro" id="IPR001005">
    <property type="entry name" value="SANT/Myb"/>
</dbReference>
<dbReference type="CDD" id="cd00167">
    <property type="entry name" value="SANT"/>
    <property type="match status" value="1"/>
</dbReference>
<dbReference type="SMART" id="SM00717">
    <property type="entry name" value="SANT"/>
    <property type="match status" value="1"/>
</dbReference>
<feature type="region of interest" description="Disordered" evidence="1">
    <location>
        <begin position="42"/>
        <end position="172"/>
    </location>
</feature>
<sequence>MVGEWRKAALAAGFTLHRVVVAEGADPDAVKPTLCIRPMATIGAMGDPPSSDLSPSHKRLRGPDWGGAPGAAGADLTTPPSNGLAAVEERERQAAAAAAAYLPDSDEDAGMPPADLGLTTPSMGGSAAGEAAGTPATGGTDASGGSVGSKRPKGRGSRSGAPKRSHWSDEDHNKLEAGLRKYGWGKFGVIRTEFGLTSRLAASIERYAYRVKKQQPDSSLAQTWHDSHGKRMRNMENDGAPKFSYLPDGFKPLGAGKRKEATATYIAAAEKAGTLIPAQIIPVDGILPPSPPSASGAGAAAGATTGGHRRRNRRSAPLWLPRGTLRQRRLWGYRRPWARPL</sequence>
<dbReference type="AlphaFoldDB" id="A0A1X6P9M1"/>
<evidence type="ECO:0000256" key="2">
    <source>
        <dbReference type="SAM" id="SignalP"/>
    </source>
</evidence>
<accession>A0A1X6P9M1</accession>
<organism evidence="4 5">
    <name type="scientific">Porphyra umbilicalis</name>
    <name type="common">Purple laver</name>
    <name type="synonym">Red alga</name>
    <dbReference type="NCBI Taxonomy" id="2786"/>
    <lineage>
        <taxon>Eukaryota</taxon>
        <taxon>Rhodophyta</taxon>
        <taxon>Bangiophyceae</taxon>
        <taxon>Bangiales</taxon>
        <taxon>Bangiaceae</taxon>
        <taxon>Porphyra</taxon>
    </lineage>
</organism>
<evidence type="ECO:0000256" key="1">
    <source>
        <dbReference type="SAM" id="MobiDB-lite"/>
    </source>
</evidence>
<keyword evidence="5" id="KW-1185">Reference proteome</keyword>
<name>A0A1X6P9M1_PORUM</name>
<dbReference type="InterPro" id="IPR009057">
    <property type="entry name" value="Homeodomain-like_sf"/>
</dbReference>
<dbReference type="Proteomes" id="UP000218209">
    <property type="component" value="Unassembled WGS sequence"/>
</dbReference>
<dbReference type="EMBL" id="KV918835">
    <property type="protein sequence ID" value="OSX77554.1"/>
    <property type="molecule type" value="Genomic_DNA"/>
</dbReference>
<feature type="domain" description="Myb-like" evidence="3">
    <location>
        <begin position="163"/>
        <end position="214"/>
    </location>
</feature>
<feature type="signal peptide" evidence="2">
    <location>
        <begin position="1"/>
        <end position="24"/>
    </location>
</feature>
<proteinExistence type="predicted"/>
<feature type="compositionally biased region" description="Low complexity" evidence="1">
    <location>
        <begin position="122"/>
        <end position="140"/>
    </location>
</feature>
<evidence type="ECO:0000313" key="5">
    <source>
        <dbReference type="Proteomes" id="UP000218209"/>
    </source>
</evidence>
<evidence type="ECO:0000313" key="4">
    <source>
        <dbReference type="EMBL" id="OSX77554.1"/>
    </source>
</evidence>
<dbReference type="SUPFAM" id="SSF46689">
    <property type="entry name" value="Homeodomain-like"/>
    <property type="match status" value="1"/>
</dbReference>
<feature type="region of interest" description="Disordered" evidence="1">
    <location>
        <begin position="288"/>
        <end position="319"/>
    </location>
</feature>
<feature type="compositionally biased region" description="Low complexity" evidence="1">
    <location>
        <begin position="293"/>
        <end position="303"/>
    </location>
</feature>
<gene>
    <name evidence="4" type="ORF">BU14_0144s0019</name>
</gene>
<feature type="chain" id="PRO_5012643084" description="Myb-like domain-containing protein" evidence="2">
    <location>
        <begin position="25"/>
        <end position="341"/>
    </location>
</feature>
<reference evidence="4 5" key="1">
    <citation type="submission" date="2017-03" db="EMBL/GenBank/DDBJ databases">
        <title>WGS assembly of Porphyra umbilicalis.</title>
        <authorList>
            <person name="Brawley S.H."/>
            <person name="Blouin N.A."/>
            <person name="Ficko-Blean E."/>
            <person name="Wheeler G.L."/>
            <person name="Lohr M."/>
            <person name="Goodson H.V."/>
            <person name="Jenkins J.W."/>
            <person name="Blaby-Haas C.E."/>
            <person name="Helliwell K.E."/>
            <person name="Chan C."/>
            <person name="Marriage T."/>
            <person name="Bhattacharya D."/>
            <person name="Klein A.S."/>
            <person name="Badis Y."/>
            <person name="Brodie J."/>
            <person name="Cao Y."/>
            <person name="Collen J."/>
            <person name="Dittami S.M."/>
            <person name="Gachon C.M."/>
            <person name="Green B.R."/>
            <person name="Karpowicz S."/>
            <person name="Kim J.W."/>
            <person name="Kudahl U."/>
            <person name="Lin S."/>
            <person name="Michel G."/>
            <person name="Mittag M."/>
            <person name="Olson B.J."/>
            <person name="Pangilinan J."/>
            <person name="Peng Y."/>
            <person name="Qiu H."/>
            <person name="Shu S."/>
            <person name="Singer J.T."/>
            <person name="Smith A.G."/>
            <person name="Sprecher B.N."/>
            <person name="Wagner V."/>
            <person name="Wang W."/>
            <person name="Wang Z.-Y."/>
            <person name="Yan J."/>
            <person name="Yarish C."/>
            <person name="Zoeuner-Riek S."/>
            <person name="Zhuang Y."/>
            <person name="Zou Y."/>
            <person name="Lindquist E.A."/>
            <person name="Grimwood J."/>
            <person name="Barry K."/>
            <person name="Rokhsar D.S."/>
            <person name="Schmutz J."/>
            <person name="Stiller J.W."/>
            <person name="Grossman A.R."/>
            <person name="Prochnik S.E."/>
        </authorList>
    </citation>
    <scope>NUCLEOTIDE SEQUENCE [LARGE SCALE GENOMIC DNA]</scope>
    <source>
        <strain evidence="4">4086291</strain>
    </source>
</reference>